<dbReference type="InterPro" id="IPR006311">
    <property type="entry name" value="TAT_signal"/>
</dbReference>
<accession>A0A2D6LPY9</accession>
<evidence type="ECO:0000313" key="2">
    <source>
        <dbReference type="EMBL" id="MAG18256.1"/>
    </source>
</evidence>
<comment type="caution">
    <text evidence="2">The sequence shown here is derived from an EMBL/GenBank/DDBJ whole genome shotgun (WGS) entry which is preliminary data.</text>
</comment>
<protein>
    <submittedName>
        <fullName evidence="2">Uncharacterized protein</fullName>
    </submittedName>
</protein>
<dbReference type="AlphaFoldDB" id="A0A2D6LPY9"/>
<gene>
    <name evidence="2" type="ORF">CL944_02160</name>
</gene>
<evidence type="ECO:0000256" key="1">
    <source>
        <dbReference type="SAM" id="MobiDB-lite"/>
    </source>
</evidence>
<dbReference type="EMBL" id="NZBD01000015">
    <property type="protein sequence ID" value="MAG18256.1"/>
    <property type="molecule type" value="Genomic_DNA"/>
</dbReference>
<dbReference type="Proteomes" id="UP000226712">
    <property type="component" value="Unassembled WGS sequence"/>
</dbReference>
<reference evidence="3" key="1">
    <citation type="submission" date="2017-09" db="EMBL/GenBank/DDBJ databases">
        <title>The Reconstruction of 2,631 Draft Metagenome-Assembled Genomes from the Global Oceans.</title>
        <authorList>
            <person name="Tully B.J."/>
            <person name="Graham E.D."/>
            <person name="Heidelberg J.F."/>
        </authorList>
    </citation>
    <scope>NUCLEOTIDE SEQUENCE [LARGE SCALE GENOMIC DNA]</scope>
</reference>
<proteinExistence type="predicted"/>
<sequence length="202" mass="22542">MARANNPDASFQGRQAKNKTMSRREALKRIVKGAGTAAGATGIGAIGINAARAIKARQEKGSSERAFRATQYRAAKIPNPQKWAQLSEIYKLDPINNKADAQFVQQINSLSKRTGISPERTLYTIETNEISETASNGLRAHLGKYSGKEKQRRERIIRLINTLASPNLKYDEQKQAKTLVARIRSTRGSKRLVEEMIKTFEK</sequence>
<evidence type="ECO:0000313" key="3">
    <source>
        <dbReference type="Proteomes" id="UP000226712"/>
    </source>
</evidence>
<feature type="region of interest" description="Disordered" evidence="1">
    <location>
        <begin position="1"/>
        <end position="23"/>
    </location>
</feature>
<name>A0A2D6LPY9_9ARCH</name>
<organism evidence="2 3">
    <name type="scientific">Candidatus Iainarchaeum sp</name>
    <dbReference type="NCBI Taxonomy" id="3101447"/>
    <lineage>
        <taxon>Archaea</taxon>
        <taxon>Candidatus Iainarchaeota</taxon>
        <taxon>Candidatus Iainarchaeia</taxon>
        <taxon>Candidatus Iainarchaeales</taxon>
        <taxon>Candidatus Iainarchaeaceae</taxon>
        <taxon>Candidatus Iainarchaeum</taxon>
    </lineage>
</organism>
<dbReference type="PROSITE" id="PS51318">
    <property type="entry name" value="TAT"/>
    <property type="match status" value="1"/>
</dbReference>